<name>A0ABV8JHN2_9BACL</name>
<dbReference type="InterPro" id="IPR003369">
    <property type="entry name" value="TatA/B/E"/>
</dbReference>
<keyword evidence="6 9" id="KW-1133">Transmembrane helix</keyword>
<gene>
    <name evidence="9 11" type="primary">tatA</name>
    <name evidence="11" type="ORF">ACFOUO_08445</name>
</gene>
<dbReference type="PRINTS" id="PR01506">
    <property type="entry name" value="TATBPROTEIN"/>
</dbReference>
<evidence type="ECO:0000256" key="10">
    <source>
        <dbReference type="SAM" id="MobiDB-lite"/>
    </source>
</evidence>
<keyword evidence="7 9" id="KW-0811">Translocation</keyword>
<dbReference type="Pfam" id="PF02416">
    <property type="entry name" value="TatA_B_E"/>
    <property type="match status" value="1"/>
</dbReference>
<reference evidence="12" key="1">
    <citation type="journal article" date="2019" name="Int. J. Syst. Evol. Microbiol.">
        <title>The Global Catalogue of Microorganisms (GCM) 10K type strain sequencing project: providing services to taxonomists for standard genome sequencing and annotation.</title>
        <authorList>
            <consortium name="The Broad Institute Genomics Platform"/>
            <consortium name="The Broad Institute Genome Sequencing Center for Infectious Disease"/>
            <person name="Wu L."/>
            <person name="Ma J."/>
        </authorList>
    </citation>
    <scope>NUCLEOTIDE SEQUENCE [LARGE SCALE GENOMIC DNA]</scope>
    <source>
        <strain evidence="12">IBRC-M 10813</strain>
    </source>
</reference>
<evidence type="ECO:0000256" key="3">
    <source>
        <dbReference type="ARBA" id="ARBA00022475"/>
    </source>
</evidence>
<evidence type="ECO:0000256" key="9">
    <source>
        <dbReference type="HAMAP-Rule" id="MF_00236"/>
    </source>
</evidence>
<comment type="subcellular location">
    <subcellularLocation>
        <location evidence="1 9">Cell membrane</location>
        <topology evidence="1 9">Single-pass membrane protein</topology>
    </subcellularLocation>
</comment>
<keyword evidence="4 9" id="KW-0812">Transmembrane</keyword>
<dbReference type="PANTHER" id="PTHR42982:SF1">
    <property type="entry name" value="SEC-INDEPENDENT PROTEIN TRANSLOCASE PROTEIN TATA"/>
    <property type="match status" value="1"/>
</dbReference>
<evidence type="ECO:0000256" key="6">
    <source>
        <dbReference type="ARBA" id="ARBA00022989"/>
    </source>
</evidence>
<proteinExistence type="inferred from homology"/>
<feature type="region of interest" description="Disordered" evidence="10">
    <location>
        <begin position="44"/>
        <end position="89"/>
    </location>
</feature>
<feature type="transmembrane region" description="Helical" evidence="9">
    <location>
        <begin position="6"/>
        <end position="23"/>
    </location>
</feature>
<protein>
    <recommendedName>
        <fullName evidence="9">Sec-independent protein translocase protein TatA</fullName>
    </recommendedName>
</protein>
<dbReference type="HAMAP" id="MF_00236">
    <property type="entry name" value="TatA_E"/>
    <property type="match status" value="1"/>
</dbReference>
<dbReference type="InterPro" id="IPR006312">
    <property type="entry name" value="TatA/E"/>
</dbReference>
<dbReference type="EMBL" id="JBHSAP010000009">
    <property type="protein sequence ID" value="MFC4076839.1"/>
    <property type="molecule type" value="Genomic_DNA"/>
</dbReference>
<evidence type="ECO:0000313" key="11">
    <source>
        <dbReference type="EMBL" id="MFC4076839.1"/>
    </source>
</evidence>
<evidence type="ECO:0000256" key="7">
    <source>
        <dbReference type="ARBA" id="ARBA00023010"/>
    </source>
</evidence>
<accession>A0ABV8JHN2</accession>
<organism evidence="11 12">
    <name type="scientific">Salinithrix halophila</name>
    <dbReference type="NCBI Taxonomy" id="1485204"/>
    <lineage>
        <taxon>Bacteria</taxon>
        <taxon>Bacillati</taxon>
        <taxon>Bacillota</taxon>
        <taxon>Bacilli</taxon>
        <taxon>Bacillales</taxon>
        <taxon>Thermoactinomycetaceae</taxon>
        <taxon>Salinithrix</taxon>
    </lineage>
</organism>
<keyword evidence="3 9" id="KW-1003">Cell membrane</keyword>
<evidence type="ECO:0000256" key="5">
    <source>
        <dbReference type="ARBA" id="ARBA00022927"/>
    </source>
</evidence>
<evidence type="ECO:0000313" key="12">
    <source>
        <dbReference type="Proteomes" id="UP001595843"/>
    </source>
</evidence>
<comment type="caution">
    <text evidence="11">The sequence shown here is derived from an EMBL/GenBank/DDBJ whole genome shotgun (WGS) entry which is preliminary data.</text>
</comment>
<dbReference type="Proteomes" id="UP001595843">
    <property type="component" value="Unassembled WGS sequence"/>
</dbReference>
<comment type="subunit">
    <text evidence="9">Forms a complex with TatC.</text>
</comment>
<dbReference type="PANTHER" id="PTHR42982">
    <property type="entry name" value="SEC-INDEPENDENT PROTEIN TRANSLOCASE PROTEIN TATA"/>
    <property type="match status" value="1"/>
</dbReference>
<sequence length="89" mass="9752">MIPNIGIPGLILILVLALILFGPKRLPEMGRAFGRTIKEFKESTKGLLSDDEDKDKEKEPLPDRKPAASEPGSIKEAVPAKKEEKRSSA</sequence>
<keyword evidence="12" id="KW-1185">Reference proteome</keyword>
<dbReference type="RefSeq" id="WP_380704144.1">
    <property type="nucleotide sequence ID" value="NZ_JBHSAP010000009.1"/>
</dbReference>
<evidence type="ECO:0000256" key="1">
    <source>
        <dbReference type="ARBA" id="ARBA00004162"/>
    </source>
</evidence>
<evidence type="ECO:0000256" key="2">
    <source>
        <dbReference type="ARBA" id="ARBA00022448"/>
    </source>
</evidence>
<dbReference type="NCBIfam" id="TIGR01411">
    <property type="entry name" value="tatAE"/>
    <property type="match status" value="1"/>
</dbReference>
<evidence type="ECO:0000256" key="8">
    <source>
        <dbReference type="ARBA" id="ARBA00023136"/>
    </source>
</evidence>
<evidence type="ECO:0000256" key="4">
    <source>
        <dbReference type="ARBA" id="ARBA00022692"/>
    </source>
</evidence>
<keyword evidence="2 9" id="KW-0813">Transport</keyword>
<keyword evidence="5 9" id="KW-0653">Protein transport</keyword>
<feature type="compositionally biased region" description="Basic and acidic residues" evidence="10">
    <location>
        <begin position="78"/>
        <end position="89"/>
    </location>
</feature>
<comment type="function">
    <text evidence="9">Part of the twin-arginine translocation (Tat) system that transports large folded proteins containing a characteristic twin-arginine motif in their signal peptide across membranes. TatA could form the protein-conducting channel of the Tat system.</text>
</comment>
<dbReference type="Gene3D" id="1.20.5.3310">
    <property type="match status" value="1"/>
</dbReference>
<dbReference type="NCBIfam" id="NF011430">
    <property type="entry name" value="PRK14861.1"/>
    <property type="match status" value="1"/>
</dbReference>
<feature type="compositionally biased region" description="Basic and acidic residues" evidence="10">
    <location>
        <begin position="55"/>
        <end position="67"/>
    </location>
</feature>
<comment type="similarity">
    <text evidence="9">Belongs to the TatA/E family.</text>
</comment>
<keyword evidence="8 9" id="KW-0472">Membrane</keyword>